<dbReference type="AlphaFoldDB" id="A0A251WUR5"/>
<dbReference type="EMBL" id="MSPP01000007">
    <property type="protein sequence ID" value="OUD08229.1"/>
    <property type="molecule type" value="Genomic_DNA"/>
</dbReference>
<evidence type="ECO:0000313" key="1">
    <source>
        <dbReference type="EMBL" id="OUD08229.1"/>
    </source>
</evidence>
<protein>
    <recommendedName>
        <fullName evidence="3">GAF domain-containing protein</fullName>
    </recommendedName>
</protein>
<comment type="caution">
    <text evidence="1">The sequence shown here is derived from an EMBL/GenBank/DDBJ whole genome shotgun (WGS) entry which is preliminary data.</text>
</comment>
<sequence length="167" mass="18717">MTIVMTSEQPHADEFWSGQTELGDRLAKISALMFRAQYAGIWVQDREAKSDVLIGSFNIPANSDMGGFQAPKKFDDFFLFNVTPQILPDHPLVNGKIGDVRTVIFVPINLGHGHVATMSIGCEDEFSSLTTTQTAQLRRWINCVEGLYAKQISIVDMLRRTIELLTR</sequence>
<name>A0A251WUR5_9RHOB</name>
<accession>A0A251WUR5</accession>
<reference evidence="1 2" key="1">
    <citation type="submission" date="2016-12" db="EMBL/GenBank/DDBJ databases">
        <title>The draft genome sequence of HSLHS2.</title>
        <authorList>
            <person name="Hu D."/>
            <person name="Wang L."/>
            <person name="Shao Z."/>
        </authorList>
    </citation>
    <scope>NUCLEOTIDE SEQUENCE [LARGE SCALE GENOMIC DNA]</scope>
    <source>
        <strain evidence="1">MCCC 1A06712</strain>
    </source>
</reference>
<keyword evidence="2" id="KW-1185">Reference proteome</keyword>
<gene>
    <name evidence="1" type="ORF">BVC71_14815</name>
</gene>
<proteinExistence type="predicted"/>
<organism evidence="1 2">
    <name type="scientific">Marivivens niveibacter</name>
    <dbReference type="NCBI Taxonomy" id="1930667"/>
    <lineage>
        <taxon>Bacteria</taxon>
        <taxon>Pseudomonadati</taxon>
        <taxon>Pseudomonadota</taxon>
        <taxon>Alphaproteobacteria</taxon>
        <taxon>Rhodobacterales</taxon>
        <taxon>Paracoccaceae</taxon>
        <taxon>Marivivens group</taxon>
        <taxon>Marivivens</taxon>
    </lineage>
</organism>
<dbReference type="RefSeq" id="WP_086452468.1">
    <property type="nucleotide sequence ID" value="NZ_MSPP01000007.1"/>
</dbReference>
<evidence type="ECO:0000313" key="2">
    <source>
        <dbReference type="Proteomes" id="UP000194664"/>
    </source>
</evidence>
<evidence type="ECO:0008006" key="3">
    <source>
        <dbReference type="Google" id="ProtNLM"/>
    </source>
</evidence>
<dbReference type="Proteomes" id="UP000194664">
    <property type="component" value="Unassembled WGS sequence"/>
</dbReference>